<comment type="caution">
    <text evidence="1">The sequence shown here is derived from an EMBL/GenBank/DDBJ whole genome shotgun (WGS) entry which is preliminary data.</text>
</comment>
<dbReference type="AlphaFoldDB" id="W4RY59"/>
<organism evidence="1 2">
    <name type="scientific">Xanthomonas arboricola pv. pruni str. MAFF 311562</name>
    <dbReference type="NCBI Taxonomy" id="1414836"/>
    <lineage>
        <taxon>Bacteria</taxon>
        <taxon>Pseudomonadati</taxon>
        <taxon>Pseudomonadota</taxon>
        <taxon>Gammaproteobacteria</taxon>
        <taxon>Lysobacterales</taxon>
        <taxon>Lysobacteraceae</taxon>
        <taxon>Xanthomonas</taxon>
    </lineage>
</organism>
<dbReference type="Proteomes" id="UP000019143">
    <property type="component" value="Unassembled WGS sequence"/>
</dbReference>
<evidence type="ECO:0000313" key="1">
    <source>
        <dbReference type="EMBL" id="GAE49067.1"/>
    </source>
</evidence>
<accession>W4RY59</accession>
<gene>
    <name evidence="1" type="primary">gpH</name>
    <name evidence="1" type="ORF">XPU_0599</name>
</gene>
<reference evidence="1 2" key="1">
    <citation type="submission" date="2014-01" db="EMBL/GenBank/DDBJ databases">
        <title>Genome sequence and analysis of Xanthomonas arboricola pv. pruni.</title>
        <authorList>
            <person name="Fujikawa T."/>
            <person name="Nakazono-Nagaoka E."/>
        </authorList>
    </citation>
    <scope>NUCLEOTIDE SEQUENCE [LARGE SCALE GENOMIC DNA]</scope>
    <source>
        <strain evidence="2">MAFF 311562</strain>
    </source>
</reference>
<sequence>MPGLKLQVTTAGRAALVNAPNT</sequence>
<dbReference type="EMBL" id="BAVB01000085">
    <property type="protein sequence ID" value="GAE49067.1"/>
    <property type="molecule type" value="Genomic_DNA"/>
</dbReference>
<evidence type="ECO:0000313" key="2">
    <source>
        <dbReference type="Proteomes" id="UP000019143"/>
    </source>
</evidence>
<proteinExistence type="predicted"/>
<protein>
    <submittedName>
        <fullName evidence="1">Bacteriophage large tail fiber protein</fullName>
    </submittedName>
</protein>
<feature type="non-terminal residue" evidence="1">
    <location>
        <position position="22"/>
    </location>
</feature>
<name>W4RY59_9XANT</name>